<organism evidence="4 5">
    <name type="scientific">Abditibacterium utsteinense</name>
    <dbReference type="NCBI Taxonomy" id="1960156"/>
    <lineage>
        <taxon>Bacteria</taxon>
        <taxon>Pseudomonadati</taxon>
        <taxon>Abditibacteriota</taxon>
        <taxon>Abditibacteriia</taxon>
        <taxon>Abditibacteriales</taxon>
        <taxon>Abditibacteriaceae</taxon>
        <taxon>Abditibacterium</taxon>
    </lineage>
</organism>
<dbReference type="GO" id="GO:0005975">
    <property type="term" value="P:carbohydrate metabolic process"/>
    <property type="evidence" value="ECO:0007669"/>
    <property type="project" value="InterPro"/>
</dbReference>
<feature type="domain" description="Non-reducing end beta-L-arabinofuranosidase-like GH127 C-terminal" evidence="3">
    <location>
        <begin position="507"/>
        <end position="623"/>
    </location>
</feature>
<dbReference type="PANTHER" id="PTHR43465">
    <property type="entry name" value="DUF1680 DOMAIN PROTEIN (AFU_ORTHOLOGUE AFUA_1G08910)"/>
    <property type="match status" value="1"/>
</dbReference>
<name>A0A2S8STS4_9BACT</name>
<dbReference type="RefSeq" id="WP_105483346.1">
    <property type="nucleotide sequence ID" value="NZ_NIGF01000006.1"/>
</dbReference>
<protein>
    <recommendedName>
        <fullName evidence="6">Glycoside hydrolase family 127 protein</fullName>
    </recommendedName>
</protein>
<dbReference type="SUPFAM" id="SSF48208">
    <property type="entry name" value="Six-hairpin glycosidases"/>
    <property type="match status" value="1"/>
</dbReference>
<dbReference type="Pfam" id="PF20736">
    <property type="entry name" value="Glyco_hydro127M"/>
    <property type="match status" value="1"/>
</dbReference>
<accession>A0A2S8STS4</accession>
<comment type="caution">
    <text evidence="4">The sequence shown here is derived from an EMBL/GenBank/DDBJ whole genome shotgun (WGS) entry which is preliminary data.</text>
</comment>
<dbReference type="InterPro" id="IPR008928">
    <property type="entry name" value="6-hairpin_glycosidase_sf"/>
</dbReference>
<feature type="domain" description="Non-reducing end beta-L-arabinofuranosidase-like GH127 middle" evidence="2">
    <location>
        <begin position="412"/>
        <end position="502"/>
    </location>
</feature>
<evidence type="ECO:0000259" key="1">
    <source>
        <dbReference type="Pfam" id="PF07944"/>
    </source>
</evidence>
<evidence type="ECO:0000313" key="4">
    <source>
        <dbReference type="EMBL" id="PQV64204.1"/>
    </source>
</evidence>
<dbReference type="Pfam" id="PF20737">
    <property type="entry name" value="Glyco_hydro127C"/>
    <property type="match status" value="1"/>
</dbReference>
<evidence type="ECO:0000259" key="2">
    <source>
        <dbReference type="Pfam" id="PF20736"/>
    </source>
</evidence>
<gene>
    <name evidence="4" type="ORF">B1R32_10648</name>
</gene>
<dbReference type="PANTHER" id="PTHR43465:SF2">
    <property type="entry name" value="DUF1680 DOMAIN PROTEIN (AFU_ORTHOLOGUE AFUA_1G08910)"/>
    <property type="match status" value="1"/>
</dbReference>
<sequence length="627" mass="69568">MTPQLSHSVVDTARSPSARLRPVALSAVHLDDTFWAPRRAINAVHTLKSQFEQLELSECLANFRRAAGLESGAFKGPVFADSDLYKWLEAASSTLLQSDDAALRDLVSIAARAIAGAQQSDGYLDTHFSLHPEKDRWGRLRDAHQLYCMGHFIQAAVAHFRATGEATLLDVATRIVACLDAEFGWAKDGKRQESDGHEEIELALIELFRVTGDERAFDLARFFVDVRGQGCVSGEAYHQDHVPFRELNRLTGHAVRALYYIAGAADLYLESGEPALWDALVAQWNNYTQRQMYISGGAGSRYEGEAFGHDFELPNARAYTETCASIAVVMASWRLLQASGEARFADDLERALYNGVLSGLSLSGDEYFYQNPLADDGAHRREKWFGCACCPPNIARLLAQLPAYFYSVTKNEVWVHLFAQNRAEITLPDGHQVVVEQRTNYPWHGTVTLRVSQAPEAEISLYVRVPGWASGATLDGKEVPAGTYAKVSRNWNADPEITLQLPTETRFAISHPYALENSGRVAVLRGPLLFCAEAVDNQGFDLRDLKLGSAQEFDAISCPDLLGGVLTLQTRGTARVVPLGWEDRLYQNAEEAAPTQNRPVEVKLVPYYAWANREAGQMQVWLRADEV</sequence>
<dbReference type="Proteomes" id="UP000237684">
    <property type="component" value="Unassembled WGS sequence"/>
</dbReference>
<evidence type="ECO:0008006" key="6">
    <source>
        <dbReference type="Google" id="ProtNLM"/>
    </source>
</evidence>
<dbReference type="Pfam" id="PF07944">
    <property type="entry name" value="Beta-AFase-like_GH127_cat"/>
    <property type="match status" value="1"/>
</dbReference>
<proteinExistence type="predicted"/>
<evidence type="ECO:0000313" key="5">
    <source>
        <dbReference type="Proteomes" id="UP000237684"/>
    </source>
</evidence>
<dbReference type="InterPro" id="IPR049049">
    <property type="entry name" value="Beta-AFase-like_GH127_C"/>
</dbReference>
<dbReference type="InParanoid" id="A0A2S8STS4"/>
<reference evidence="4 5" key="1">
    <citation type="journal article" date="2018" name="Syst. Appl. Microbiol.">
        <title>Abditibacterium utsteinense sp. nov., the first cultivated member of candidate phylum FBP, isolated from ice-free Antarctic soil samples.</title>
        <authorList>
            <person name="Tahon G."/>
            <person name="Tytgat B."/>
            <person name="Lebbe L."/>
            <person name="Carlier A."/>
            <person name="Willems A."/>
        </authorList>
    </citation>
    <scope>NUCLEOTIDE SEQUENCE [LARGE SCALE GENOMIC DNA]</scope>
    <source>
        <strain evidence="4 5">LMG 29911</strain>
    </source>
</reference>
<dbReference type="AlphaFoldDB" id="A0A2S8STS4"/>
<keyword evidence="5" id="KW-1185">Reference proteome</keyword>
<evidence type="ECO:0000259" key="3">
    <source>
        <dbReference type="Pfam" id="PF20737"/>
    </source>
</evidence>
<dbReference type="OrthoDB" id="9757939at2"/>
<dbReference type="InterPro" id="IPR049174">
    <property type="entry name" value="Beta-AFase-like"/>
</dbReference>
<dbReference type="EMBL" id="NIGF01000006">
    <property type="protein sequence ID" value="PQV64204.1"/>
    <property type="molecule type" value="Genomic_DNA"/>
</dbReference>
<dbReference type="InterPro" id="IPR049046">
    <property type="entry name" value="Beta-AFase-like_GH127_middle"/>
</dbReference>
<dbReference type="InterPro" id="IPR012878">
    <property type="entry name" value="Beta-AFase-like_GH127_cat"/>
</dbReference>
<feature type="domain" description="Non-reducing end beta-L-arabinofuranosidase-like GH127 catalytic" evidence="1">
    <location>
        <begin position="27"/>
        <end position="402"/>
    </location>
</feature>